<name>A0A1I4AN04_9HYPH</name>
<dbReference type="AlphaFoldDB" id="A0A1I4AN04"/>
<organism evidence="1 2">
    <name type="scientific">Neomesorhizobium albiziae</name>
    <dbReference type="NCBI Taxonomy" id="335020"/>
    <lineage>
        <taxon>Bacteria</taxon>
        <taxon>Pseudomonadati</taxon>
        <taxon>Pseudomonadota</taxon>
        <taxon>Alphaproteobacteria</taxon>
        <taxon>Hyphomicrobiales</taxon>
        <taxon>Phyllobacteriaceae</taxon>
        <taxon>Neomesorhizobium</taxon>
    </lineage>
</organism>
<dbReference type="Proteomes" id="UP000323300">
    <property type="component" value="Unassembled WGS sequence"/>
</dbReference>
<gene>
    <name evidence="1" type="ORF">SAMN04488498_108175</name>
</gene>
<proteinExistence type="predicted"/>
<dbReference type="EMBL" id="FOSL01000008">
    <property type="protein sequence ID" value="SFK57764.1"/>
    <property type="molecule type" value="Genomic_DNA"/>
</dbReference>
<evidence type="ECO:0000313" key="1">
    <source>
        <dbReference type="EMBL" id="SFK57764.1"/>
    </source>
</evidence>
<reference evidence="1 2" key="1">
    <citation type="submission" date="2016-10" db="EMBL/GenBank/DDBJ databases">
        <authorList>
            <person name="Varghese N."/>
            <person name="Submissions S."/>
        </authorList>
    </citation>
    <scope>NUCLEOTIDE SEQUENCE [LARGE SCALE GENOMIC DNA]</scope>
    <source>
        <strain evidence="1 2">DSM 21822</strain>
    </source>
</reference>
<sequence length="89" mass="9977">MTHDMPEVCVVAAGQVMAWAPDKAIPVLGKLVVEWLRKDPRKGYVAVRTEAKARLYDHFGIKDFDQNKLIEPLKAFGINLPRQPEGGSF</sequence>
<evidence type="ECO:0000313" key="2">
    <source>
        <dbReference type="Proteomes" id="UP000323300"/>
    </source>
</evidence>
<keyword evidence="2" id="KW-1185">Reference proteome</keyword>
<protein>
    <submittedName>
        <fullName evidence="1">Uncharacterized protein</fullName>
    </submittedName>
</protein>
<accession>A0A1I4AN04</accession>